<protein>
    <submittedName>
        <fullName evidence="10">Serine protease</fullName>
    </submittedName>
</protein>
<feature type="domain" description="PKD/Chitinase" evidence="9">
    <location>
        <begin position="50"/>
        <end position="138"/>
    </location>
</feature>
<dbReference type="InterPro" id="IPR023828">
    <property type="entry name" value="Peptidase_S8_Ser-AS"/>
</dbReference>
<dbReference type="CDD" id="cd00146">
    <property type="entry name" value="PKD"/>
    <property type="match status" value="1"/>
</dbReference>
<dbReference type="InterPro" id="IPR013783">
    <property type="entry name" value="Ig-like_fold"/>
</dbReference>
<organism evidence="10 11">
    <name type="scientific">Kineobactrum sediminis</name>
    <dbReference type="NCBI Taxonomy" id="1905677"/>
    <lineage>
        <taxon>Bacteria</taxon>
        <taxon>Pseudomonadati</taxon>
        <taxon>Pseudomonadota</taxon>
        <taxon>Gammaproteobacteria</taxon>
        <taxon>Cellvibrionales</taxon>
        <taxon>Halieaceae</taxon>
        <taxon>Kineobactrum</taxon>
    </lineage>
</organism>
<sequence>MKPEMAEMLCKLAGQFTSAIGLMFLLAACGGGGGDTVQPVVEPNEPPLANASAPTSATPGATVVLDGSASSDSDGRIISYQWQQVDGPAVVLQGSDSPQASFTAPQVGANTSLAFSLTVTDNDNAEASITVTVTITGDSNDVTFSLSGSVLASANHAVDGDTNDPSTLLTPNDTLASAQPLDNPITLGGYVNEPGSGDEGRSRVEGDIDDYYRVELLQGQSVTLLVADFEDADADLYLLSEAGDVEDFSIETGEIESVTAPATGTYFINVTLFEGATNYILAVGSQALAVQGVEPEIVVGEIVVEYVNNNYDALPQDMGMQQRAGGAGRARLLALREGMAEQRRLGRASKRKYQFTDQRRQQRWETLLSVKSLRRTPGVRYAEPNYRLHSTFDPDDNLFPLQWHYSLIALPAAWDTTTSDASVIVGVVDTGILSGHPDLSGRLVAGYDFVRDPQVAADGDGIDPNPEDPGNSDNPAASSFHGTHVAGTVAAAGNNRIGVTGSAWSSRVMPLRGLGNDGGTSYDVAQAVRFAAGLPNDSGTVPVQPATIVNLSLGGGGFSQIDQDLFLTLRDRGITIVASAGNQASTVPSYPAAYNGVISVSAVDGQRRITGYSNRGVTIDVAAPGGDSSTDFNGDGYPDGVLSTGGRAGDIGIEFAYVFLSGTSMAAPHVAGIIALMKSVNPALSPAEIDTLLASGALTDDLGEPGRDDLYGHGLINARRAIDAALASNGDEFRPPALLAASATTLNFGATTDTLELVLRNGGGDELSVLEVSDDADWLLVTPTRTDSDGLGLYTLQVQRQGLADGLYEATVTARSTANALQVRVLMSVGDAAGSDVGTVYILVFDPATDSVVDQFAVRVAEGRYRYTFPALPAGEYQIFAGSDADNDLFICDAGEACGAWLTIDQVGLITLDRSRSDVDFPIEYQITLPNQPAANVSRSNQGIPRRHE</sequence>
<evidence type="ECO:0000256" key="4">
    <source>
        <dbReference type="ARBA" id="ARBA00022825"/>
    </source>
</evidence>
<evidence type="ECO:0000256" key="8">
    <source>
        <dbReference type="SAM" id="MobiDB-lite"/>
    </source>
</evidence>
<dbReference type="Gene3D" id="2.60.120.380">
    <property type="match status" value="1"/>
</dbReference>
<dbReference type="PANTHER" id="PTHR43806:SF11">
    <property type="entry name" value="CEREVISIN-RELATED"/>
    <property type="match status" value="1"/>
</dbReference>
<evidence type="ECO:0000256" key="1">
    <source>
        <dbReference type="ARBA" id="ARBA00011073"/>
    </source>
</evidence>
<dbReference type="InterPro" id="IPR000209">
    <property type="entry name" value="Peptidase_S8/S53_dom"/>
</dbReference>
<reference evidence="11" key="1">
    <citation type="submission" date="2017-11" db="EMBL/GenBank/DDBJ databases">
        <title>The draft genome sequence of Chromatocurvus sp. F02.</title>
        <authorList>
            <person name="Du Z.-J."/>
            <person name="Chang Y.-Q."/>
        </authorList>
    </citation>
    <scope>NUCLEOTIDE SEQUENCE [LARGE SCALE GENOMIC DNA]</scope>
    <source>
        <strain evidence="11">F02</strain>
    </source>
</reference>
<dbReference type="Pfam" id="PF00082">
    <property type="entry name" value="Peptidase_S8"/>
    <property type="match status" value="1"/>
</dbReference>
<dbReference type="Proteomes" id="UP000234845">
    <property type="component" value="Unassembled WGS sequence"/>
</dbReference>
<dbReference type="SUPFAM" id="SSF49299">
    <property type="entry name" value="PKD domain"/>
    <property type="match status" value="1"/>
</dbReference>
<dbReference type="Gene3D" id="3.40.50.200">
    <property type="entry name" value="Peptidase S8/S53 domain"/>
    <property type="match status" value="1"/>
</dbReference>
<evidence type="ECO:0000256" key="3">
    <source>
        <dbReference type="ARBA" id="ARBA00022801"/>
    </source>
</evidence>
<accession>A0A2N5Y5C4</accession>
<dbReference type="InterPro" id="IPR023827">
    <property type="entry name" value="Peptidase_S8_Asp-AS"/>
</dbReference>
<feature type="active site" description="Charge relay system" evidence="5 6">
    <location>
        <position position="664"/>
    </location>
</feature>
<dbReference type="InterPro" id="IPR034176">
    <property type="entry name" value="Peptidases_S8_13"/>
</dbReference>
<dbReference type="InterPro" id="IPR015500">
    <property type="entry name" value="Peptidase_S8_subtilisin-rel"/>
</dbReference>
<evidence type="ECO:0000259" key="9">
    <source>
        <dbReference type="SMART" id="SM00089"/>
    </source>
</evidence>
<evidence type="ECO:0000313" key="10">
    <source>
        <dbReference type="EMBL" id="PLW83597.1"/>
    </source>
</evidence>
<dbReference type="AlphaFoldDB" id="A0A2N5Y5C4"/>
<dbReference type="InterPro" id="IPR022409">
    <property type="entry name" value="PKD/Chitinase_dom"/>
</dbReference>
<dbReference type="PROSITE" id="PS00137">
    <property type="entry name" value="SUBTILASE_HIS"/>
    <property type="match status" value="1"/>
</dbReference>
<dbReference type="PANTHER" id="PTHR43806">
    <property type="entry name" value="PEPTIDASE S8"/>
    <property type="match status" value="1"/>
</dbReference>
<dbReference type="PROSITE" id="PS00138">
    <property type="entry name" value="SUBTILASE_SER"/>
    <property type="match status" value="1"/>
</dbReference>
<dbReference type="PRINTS" id="PR00723">
    <property type="entry name" value="SUBTILISIN"/>
</dbReference>
<evidence type="ECO:0000256" key="6">
    <source>
        <dbReference type="PROSITE-ProRule" id="PRU01240"/>
    </source>
</evidence>
<evidence type="ECO:0000256" key="7">
    <source>
        <dbReference type="RuleBase" id="RU003355"/>
    </source>
</evidence>
<dbReference type="InterPro" id="IPR050131">
    <property type="entry name" value="Peptidase_S8_subtilisin-like"/>
</dbReference>
<dbReference type="PIRSF" id="PIRSF037893">
    <property type="entry name" value="Subtilisin_rel_Maqu_2796"/>
    <property type="match status" value="1"/>
</dbReference>
<keyword evidence="2 6" id="KW-0645">Protease</keyword>
<feature type="region of interest" description="Disordered" evidence="8">
    <location>
        <begin position="455"/>
        <end position="481"/>
    </location>
</feature>
<dbReference type="InterPro" id="IPR022398">
    <property type="entry name" value="Peptidase_S8_His-AS"/>
</dbReference>
<comment type="caution">
    <text evidence="10">The sequence shown here is derived from an EMBL/GenBank/DDBJ whole genome shotgun (WGS) entry which is preliminary data.</text>
</comment>
<evidence type="ECO:0000313" key="11">
    <source>
        <dbReference type="Proteomes" id="UP000234845"/>
    </source>
</evidence>
<feature type="active site" description="Charge relay system" evidence="5 6">
    <location>
        <position position="481"/>
    </location>
</feature>
<dbReference type="SMART" id="SM00089">
    <property type="entry name" value="PKD"/>
    <property type="match status" value="1"/>
</dbReference>
<proteinExistence type="inferred from homology"/>
<dbReference type="SUPFAM" id="SSF52743">
    <property type="entry name" value="Subtilisin-like"/>
    <property type="match status" value="1"/>
</dbReference>
<feature type="region of interest" description="Disordered" evidence="8">
    <location>
        <begin position="180"/>
        <end position="203"/>
    </location>
</feature>
<evidence type="ECO:0000256" key="2">
    <source>
        <dbReference type="ARBA" id="ARBA00022670"/>
    </source>
</evidence>
<dbReference type="GO" id="GO:0004252">
    <property type="term" value="F:serine-type endopeptidase activity"/>
    <property type="evidence" value="ECO:0007669"/>
    <property type="project" value="UniProtKB-UniRule"/>
</dbReference>
<dbReference type="InterPro" id="IPR036852">
    <property type="entry name" value="Peptidase_S8/S53_dom_sf"/>
</dbReference>
<evidence type="ECO:0000256" key="5">
    <source>
        <dbReference type="PIRSR" id="PIRSR615500-1"/>
    </source>
</evidence>
<dbReference type="PROSITE" id="PS51892">
    <property type="entry name" value="SUBTILASE"/>
    <property type="match status" value="1"/>
</dbReference>
<comment type="similarity">
    <text evidence="1 6 7">Belongs to the peptidase S8 family.</text>
</comment>
<gene>
    <name evidence="10" type="ORF">CWI75_04400</name>
</gene>
<keyword evidence="11" id="KW-1185">Reference proteome</keyword>
<dbReference type="PROSITE" id="PS51257">
    <property type="entry name" value="PROKAR_LIPOPROTEIN"/>
    <property type="match status" value="1"/>
</dbReference>
<keyword evidence="3 6" id="KW-0378">Hydrolase</keyword>
<feature type="active site" description="Charge relay system" evidence="5 6">
    <location>
        <position position="429"/>
    </location>
</feature>
<dbReference type="InterPro" id="IPR017309">
    <property type="entry name" value="Pept_S8A_subtilisin_proteobac"/>
</dbReference>
<dbReference type="PROSITE" id="PS00136">
    <property type="entry name" value="SUBTILASE_ASP"/>
    <property type="match status" value="1"/>
</dbReference>
<dbReference type="Pfam" id="PF22352">
    <property type="entry name" value="K319L-like_PKD"/>
    <property type="match status" value="1"/>
</dbReference>
<dbReference type="Gene3D" id="2.60.40.10">
    <property type="entry name" value="Immunoglobulins"/>
    <property type="match status" value="1"/>
</dbReference>
<dbReference type="GO" id="GO:0006508">
    <property type="term" value="P:proteolysis"/>
    <property type="evidence" value="ECO:0007669"/>
    <property type="project" value="UniProtKB-KW"/>
</dbReference>
<dbReference type="CDD" id="cd07496">
    <property type="entry name" value="Peptidases_S8_13"/>
    <property type="match status" value="1"/>
</dbReference>
<dbReference type="InterPro" id="IPR035986">
    <property type="entry name" value="PKD_dom_sf"/>
</dbReference>
<dbReference type="EMBL" id="PKLZ01000002">
    <property type="protein sequence ID" value="PLW83597.1"/>
    <property type="molecule type" value="Genomic_DNA"/>
</dbReference>
<name>A0A2N5Y5C4_9GAMM</name>
<keyword evidence="4 6" id="KW-0720">Serine protease</keyword>